<keyword evidence="4" id="KW-1185">Reference proteome</keyword>
<sequence length="605" mass="68299">MKNDTQVKIDQAKHKAVAKVEKIFNALKKTSVDKIRRKLIELKYLTESDESLCNPQTDVIDHLVDPSMETIPEKNSSPAEKNSVEKGYNKVTMSASMRTTKTKMQMKNRKEKEDKAVARPKTAHKQEKPKEVDQVLKAFLESYKNEFEKRKKNYLEQKDKKEDVFREIEQLKTSKRLIESKMVKSKISSKTSLFPLNIEIELTSAIINDQKEIDKKHNSESLGLKYKVDNGKQYYDSMVVNNLTHPEWTNTFQLTLMNENELMFQLILDDKNCDTLHVLDSFDIRANEIAQNLKSTKFYKETVVTNSGNEYELQVKKKGDDKSKLKSIQKKIDAKNAIYKRLLKLHTTAKEDMENLITKKGTDLIKEWGIMSKKPKTFQESKSKIMKEEEKNSPCSLNNSPSGATHSFSKSLKTPTKKARSSAQKNSEIASPFGAPMGLNSDFSKTTKKLHKRKKSEDKKSEKNGGTQHNIVAEHSAKHIMVDLTQTKGLCSESLKKDSLKKGRAGLANSLIGFSLDDIKNVHKVKSEYNTKTMSKNSLGKIFSCLDGSSTVGGMVNQELSQKDDNDDTKSVSGLSFMSGSALFSPFGKSISGMSLNNFSLGGLH</sequence>
<reference evidence="3" key="1">
    <citation type="submission" date="2023-07" db="EMBL/GenBank/DDBJ databases">
        <authorList>
            <consortium name="AG Swart"/>
            <person name="Singh M."/>
            <person name="Singh A."/>
            <person name="Seah K."/>
            <person name="Emmerich C."/>
        </authorList>
    </citation>
    <scope>NUCLEOTIDE SEQUENCE</scope>
    <source>
        <strain evidence="3">DP1</strain>
    </source>
</reference>
<keyword evidence="1" id="KW-0175">Coiled coil</keyword>
<feature type="compositionally biased region" description="Basic and acidic residues" evidence="2">
    <location>
        <begin position="108"/>
        <end position="117"/>
    </location>
</feature>
<evidence type="ECO:0000256" key="1">
    <source>
        <dbReference type="SAM" id="Coils"/>
    </source>
</evidence>
<feature type="compositionally biased region" description="Basic and acidic residues" evidence="2">
    <location>
        <begin position="377"/>
        <end position="392"/>
    </location>
</feature>
<feature type="region of interest" description="Disordered" evidence="2">
    <location>
        <begin position="376"/>
        <end position="469"/>
    </location>
</feature>
<gene>
    <name evidence="3" type="ORF">ECRASSUSDP1_LOCUS24744</name>
</gene>
<organism evidence="3 4">
    <name type="scientific">Euplotes crassus</name>
    <dbReference type="NCBI Taxonomy" id="5936"/>
    <lineage>
        <taxon>Eukaryota</taxon>
        <taxon>Sar</taxon>
        <taxon>Alveolata</taxon>
        <taxon>Ciliophora</taxon>
        <taxon>Intramacronucleata</taxon>
        <taxon>Spirotrichea</taxon>
        <taxon>Hypotrichia</taxon>
        <taxon>Euplotida</taxon>
        <taxon>Euplotidae</taxon>
        <taxon>Moneuplotes</taxon>
    </lineage>
</organism>
<comment type="caution">
    <text evidence="3">The sequence shown here is derived from an EMBL/GenBank/DDBJ whole genome shotgun (WGS) entry which is preliminary data.</text>
</comment>
<feature type="coiled-coil region" evidence="1">
    <location>
        <begin position="140"/>
        <end position="171"/>
    </location>
</feature>
<evidence type="ECO:0000313" key="4">
    <source>
        <dbReference type="Proteomes" id="UP001295684"/>
    </source>
</evidence>
<dbReference type="AlphaFoldDB" id="A0AAD1Y293"/>
<accession>A0AAD1Y293</accession>
<evidence type="ECO:0008006" key="5">
    <source>
        <dbReference type="Google" id="ProtNLM"/>
    </source>
</evidence>
<name>A0AAD1Y293_EUPCR</name>
<evidence type="ECO:0000256" key="2">
    <source>
        <dbReference type="SAM" id="MobiDB-lite"/>
    </source>
</evidence>
<protein>
    <recommendedName>
        <fullName evidence="5">C2 domain-containing protein</fullName>
    </recommendedName>
</protein>
<evidence type="ECO:0000313" key="3">
    <source>
        <dbReference type="EMBL" id="CAI2383249.1"/>
    </source>
</evidence>
<feature type="compositionally biased region" description="Polar residues" evidence="2">
    <location>
        <begin position="394"/>
        <end position="414"/>
    </location>
</feature>
<dbReference type="Proteomes" id="UP001295684">
    <property type="component" value="Unassembled WGS sequence"/>
</dbReference>
<dbReference type="EMBL" id="CAMPGE010025498">
    <property type="protein sequence ID" value="CAI2383249.1"/>
    <property type="molecule type" value="Genomic_DNA"/>
</dbReference>
<feature type="region of interest" description="Disordered" evidence="2">
    <location>
        <begin position="100"/>
        <end position="130"/>
    </location>
</feature>
<proteinExistence type="predicted"/>